<evidence type="ECO:0000313" key="2">
    <source>
        <dbReference type="WBParaSite" id="PS1159_v2.g18162.t1"/>
    </source>
</evidence>
<evidence type="ECO:0000313" key="1">
    <source>
        <dbReference type="Proteomes" id="UP000887580"/>
    </source>
</evidence>
<organism evidence="1 2">
    <name type="scientific">Panagrolaimus sp. PS1159</name>
    <dbReference type="NCBI Taxonomy" id="55785"/>
    <lineage>
        <taxon>Eukaryota</taxon>
        <taxon>Metazoa</taxon>
        <taxon>Ecdysozoa</taxon>
        <taxon>Nematoda</taxon>
        <taxon>Chromadorea</taxon>
        <taxon>Rhabditida</taxon>
        <taxon>Tylenchina</taxon>
        <taxon>Panagrolaimomorpha</taxon>
        <taxon>Panagrolaimoidea</taxon>
        <taxon>Panagrolaimidae</taxon>
        <taxon>Panagrolaimus</taxon>
    </lineage>
</organism>
<dbReference type="Proteomes" id="UP000887580">
    <property type="component" value="Unplaced"/>
</dbReference>
<protein>
    <submittedName>
        <fullName evidence="2">Uncharacterized protein</fullName>
    </submittedName>
</protein>
<accession>A0AC35FJL1</accession>
<reference evidence="2" key="1">
    <citation type="submission" date="2022-11" db="UniProtKB">
        <authorList>
            <consortium name="WormBaseParasite"/>
        </authorList>
    </citation>
    <scope>IDENTIFICATION</scope>
</reference>
<name>A0AC35FJL1_9BILA</name>
<proteinExistence type="predicted"/>
<sequence length="279" mass="31535">MGSVPAPDVSMAESQPASIYIPQNTAKRPRLPSNNETAILYEYIADLKKALDEAYKNNEVYRKNNEFYRGQLLKAQQEKEAEKTEKEFLLNQLRRMQNKAAAKTALPESTPSESSYDKTIIASNLKEADDDVKDNTIIKGILSKIDGSIQADSIKRLGRKDDSKTRKIAIVFKNKAERNTILSKARDTFNNDSSLTNIFFNKSLPKDEQEIQFALRNEVKARKSNSEDVKIIRNQVCNAATSMPINCTANTRAKIFYDQNHSFRSRNVSTASVTFSSTY</sequence>
<dbReference type="WBParaSite" id="PS1159_v2.g18162.t1">
    <property type="protein sequence ID" value="PS1159_v2.g18162.t1"/>
    <property type="gene ID" value="PS1159_v2.g18162"/>
</dbReference>